<evidence type="ECO:0008006" key="4">
    <source>
        <dbReference type="Google" id="ProtNLM"/>
    </source>
</evidence>
<reference evidence="2 3" key="1">
    <citation type="submission" date="2016-10" db="EMBL/GenBank/DDBJ databases">
        <title>Paenibacillus species isolates.</title>
        <authorList>
            <person name="Beno S.M."/>
        </authorList>
    </citation>
    <scope>NUCLEOTIDE SEQUENCE [LARGE SCALE GENOMIC DNA]</scope>
    <source>
        <strain evidence="2 3">FSL H7-0744</strain>
    </source>
</reference>
<keyword evidence="1" id="KW-0812">Transmembrane</keyword>
<feature type="transmembrane region" description="Helical" evidence="1">
    <location>
        <begin position="102"/>
        <end position="121"/>
    </location>
</feature>
<comment type="caution">
    <text evidence="2">The sequence shown here is derived from an EMBL/GenBank/DDBJ whole genome shotgun (WGS) entry which is preliminary data.</text>
</comment>
<dbReference type="RefSeq" id="WP_076113152.1">
    <property type="nucleotide sequence ID" value="NZ_MPTB01000036.1"/>
</dbReference>
<gene>
    <name evidence="2" type="ORF">BSK56_24480</name>
</gene>
<protein>
    <recommendedName>
        <fullName evidence="4">DUF3021 domain-containing protein</fullName>
    </recommendedName>
</protein>
<feature type="transmembrane region" description="Helical" evidence="1">
    <location>
        <begin position="72"/>
        <end position="90"/>
    </location>
</feature>
<keyword evidence="1" id="KW-0472">Membrane</keyword>
<evidence type="ECO:0000256" key="1">
    <source>
        <dbReference type="SAM" id="Phobius"/>
    </source>
</evidence>
<feature type="transmembrane region" description="Helical" evidence="1">
    <location>
        <begin position="40"/>
        <end position="60"/>
    </location>
</feature>
<keyword evidence="3" id="KW-1185">Reference proteome</keyword>
<dbReference type="EMBL" id="MPTB01000036">
    <property type="protein sequence ID" value="OMD43257.1"/>
    <property type="molecule type" value="Genomic_DNA"/>
</dbReference>
<dbReference type="Proteomes" id="UP000187412">
    <property type="component" value="Unassembled WGS sequence"/>
</dbReference>
<accession>A0ABX3H1K2</accession>
<organism evidence="2 3">
    <name type="scientific">Paenibacillus borealis</name>
    <dbReference type="NCBI Taxonomy" id="160799"/>
    <lineage>
        <taxon>Bacteria</taxon>
        <taxon>Bacillati</taxon>
        <taxon>Bacillota</taxon>
        <taxon>Bacilli</taxon>
        <taxon>Bacillales</taxon>
        <taxon>Paenibacillaceae</taxon>
        <taxon>Paenibacillus</taxon>
    </lineage>
</organism>
<sequence length="147" mass="16483">MKVSSYVSRIAKDFLIACGCLFVLTALVLTLSSTEMMKPSLLWQIILAASAFTSFKYALIDTPELGKRAQRISFYICFVLADVFVIAWLWFFSSSQVMDREILVAFVLVILVVKGMVYAMMHIDGLKEAKRLNEKLSEYGDGGKSDS</sequence>
<evidence type="ECO:0000313" key="2">
    <source>
        <dbReference type="EMBL" id="OMD43257.1"/>
    </source>
</evidence>
<name>A0ABX3H1K2_PAEBO</name>
<evidence type="ECO:0000313" key="3">
    <source>
        <dbReference type="Proteomes" id="UP000187412"/>
    </source>
</evidence>
<proteinExistence type="predicted"/>
<keyword evidence="1" id="KW-1133">Transmembrane helix</keyword>